<name>A0A840MK52_9PROT</name>
<sequence>MTHLYVYYRVIDHPASQSRLADFIRQVAQQTGQSGTLLRKLDDPATWMESYENIADRAQFSQQLACLAEQADFAALLMPGSRRHEEWFEVTG</sequence>
<comment type="caution">
    <text evidence="1">The sequence shown here is derived from an EMBL/GenBank/DDBJ whole genome shotgun (WGS) entry which is preliminary data.</text>
</comment>
<dbReference type="EMBL" id="JACHHY010000011">
    <property type="protein sequence ID" value="MBB5018780.1"/>
    <property type="molecule type" value="Genomic_DNA"/>
</dbReference>
<dbReference type="InterPro" id="IPR032556">
    <property type="entry name" value="DUF4936"/>
</dbReference>
<dbReference type="RefSeq" id="WP_184038588.1">
    <property type="nucleotide sequence ID" value="NZ_JACHHY010000011.1"/>
</dbReference>
<gene>
    <name evidence="1" type="ORF">HNQ59_002073</name>
</gene>
<protein>
    <submittedName>
        <fullName evidence="1">dTDP-4-dehydrorhamnose reductase</fullName>
    </submittedName>
</protein>
<evidence type="ECO:0000313" key="2">
    <source>
        <dbReference type="Proteomes" id="UP000575898"/>
    </source>
</evidence>
<dbReference type="Proteomes" id="UP000575898">
    <property type="component" value="Unassembled WGS sequence"/>
</dbReference>
<dbReference type="Pfam" id="PF16290">
    <property type="entry name" value="DUF4936"/>
    <property type="match status" value="1"/>
</dbReference>
<proteinExistence type="predicted"/>
<reference evidence="1 2" key="1">
    <citation type="submission" date="2020-08" db="EMBL/GenBank/DDBJ databases">
        <title>Genomic Encyclopedia of Type Strains, Phase IV (KMG-IV): sequencing the most valuable type-strain genomes for metagenomic binning, comparative biology and taxonomic classification.</title>
        <authorList>
            <person name="Goeker M."/>
        </authorList>
    </citation>
    <scope>NUCLEOTIDE SEQUENCE [LARGE SCALE GENOMIC DNA]</scope>
    <source>
        <strain evidence="1 2">DSM 27165</strain>
    </source>
</reference>
<keyword evidence="2" id="KW-1185">Reference proteome</keyword>
<accession>A0A840MK52</accession>
<organism evidence="1 2">
    <name type="scientific">Chitinivorax tropicus</name>
    <dbReference type="NCBI Taxonomy" id="714531"/>
    <lineage>
        <taxon>Bacteria</taxon>
        <taxon>Pseudomonadati</taxon>
        <taxon>Pseudomonadota</taxon>
        <taxon>Betaproteobacteria</taxon>
        <taxon>Chitinivorax</taxon>
    </lineage>
</organism>
<dbReference type="AlphaFoldDB" id="A0A840MK52"/>
<evidence type="ECO:0000313" key="1">
    <source>
        <dbReference type="EMBL" id="MBB5018780.1"/>
    </source>
</evidence>